<gene>
    <name evidence="1" type="ordered locus">HEAR0991</name>
</gene>
<dbReference type="EMBL" id="CU207211">
    <property type="protein sequence ID" value="CAL61173.1"/>
    <property type="molecule type" value="Genomic_DNA"/>
</dbReference>
<dbReference type="AlphaFoldDB" id="A4G3T6"/>
<dbReference type="Proteomes" id="UP000006697">
    <property type="component" value="Chromosome"/>
</dbReference>
<keyword evidence="2" id="KW-1185">Reference proteome</keyword>
<evidence type="ECO:0000313" key="2">
    <source>
        <dbReference type="Proteomes" id="UP000006697"/>
    </source>
</evidence>
<accession>A4G3T6</accession>
<sequence>MNSGCMVACRIWIVKLTVIVHGISENVDENFHALLLPGRRKNRMQIFDRIIFSIAGDVIGMPECMRNFACVHLIKI</sequence>
<name>A4G3T6_HERAR</name>
<organism evidence="1 2">
    <name type="scientific">Herminiimonas arsenicoxydans</name>
    <dbReference type="NCBI Taxonomy" id="204773"/>
    <lineage>
        <taxon>Bacteria</taxon>
        <taxon>Pseudomonadati</taxon>
        <taxon>Pseudomonadota</taxon>
        <taxon>Betaproteobacteria</taxon>
        <taxon>Burkholderiales</taxon>
        <taxon>Oxalobacteraceae</taxon>
        <taxon>Herminiimonas</taxon>
    </lineage>
</organism>
<evidence type="ECO:0000313" key="1">
    <source>
        <dbReference type="EMBL" id="CAL61173.1"/>
    </source>
</evidence>
<proteinExistence type="predicted"/>
<dbReference type="HOGENOM" id="CLU_2649501_0_0_4"/>
<protein>
    <submittedName>
        <fullName evidence="1">Uncharacterized protein</fullName>
    </submittedName>
</protein>
<reference evidence="1 2" key="1">
    <citation type="journal article" date="2007" name="PLoS Genet.">
        <title>A tale of two oxidation states: bacterial colonization of arsenic-rich environments.</title>
        <authorList>
            <person name="Muller D."/>
            <person name="Medigue C."/>
            <person name="Koechler S."/>
            <person name="Barbe V."/>
            <person name="Barakat M."/>
            <person name="Talla E."/>
            <person name="Bonnefoy V."/>
            <person name="Krin E."/>
            <person name="Arsene-Ploetze F."/>
            <person name="Carapito C."/>
            <person name="Chandler M."/>
            <person name="Cournoyer B."/>
            <person name="Cruveiller S."/>
            <person name="Dossat C."/>
            <person name="Duval S."/>
            <person name="Heymann M."/>
            <person name="Leize E."/>
            <person name="Lieutaud A."/>
            <person name="Lievremont D."/>
            <person name="Makita Y."/>
            <person name="Mangenot S."/>
            <person name="Nitschke W."/>
            <person name="Ortet P."/>
            <person name="Perdrial N."/>
            <person name="Schoepp B."/>
            <person name="Siguier N."/>
            <person name="Simeonova D.D."/>
            <person name="Rouy Z."/>
            <person name="Segurens B."/>
            <person name="Turlin E."/>
            <person name="Vallenet D."/>
            <person name="Van Dorsselaer A."/>
            <person name="Weiss S."/>
            <person name="Weissenbach J."/>
            <person name="Lett M.C."/>
            <person name="Danchin A."/>
            <person name="Bertin P.N."/>
        </authorList>
    </citation>
    <scope>NUCLEOTIDE SEQUENCE [LARGE SCALE GENOMIC DNA]</scope>
    <source>
        <strain evidence="2">ULPAs1</strain>
    </source>
</reference>
<dbReference type="STRING" id="204773.HEAR0991"/>
<dbReference type="KEGG" id="har:HEAR0991"/>